<feature type="region of interest" description="Disordered" evidence="1">
    <location>
        <begin position="590"/>
        <end position="639"/>
    </location>
</feature>
<dbReference type="SUPFAM" id="SSF52113">
    <property type="entry name" value="BRCT domain"/>
    <property type="match status" value="6"/>
</dbReference>
<evidence type="ECO:0000313" key="3">
    <source>
        <dbReference type="EMBL" id="SLM37423.1"/>
    </source>
</evidence>
<dbReference type="GO" id="GO:1990683">
    <property type="term" value="P:DNA double-strand break attachment to nuclear envelope"/>
    <property type="evidence" value="ECO:0007669"/>
    <property type="project" value="TreeGrafter"/>
</dbReference>
<dbReference type="SMART" id="SM00292">
    <property type="entry name" value="BRCT"/>
    <property type="match status" value="6"/>
</dbReference>
<dbReference type="EMBL" id="FWEW01001596">
    <property type="protein sequence ID" value="SLM37423.1"/>
    <property type="molecule type" value="Genomic_DNA"/>
</dbReference>
<dbReference type="FunFam" id="3.40.50.10190:FF:000048">
    <property type="entry name" value="DNA repair protein Rtt107"/>
    <property type="match status" value="1"/>
</dbReference>
<dbReference type="Proteomes" id="UP000192927">
    <property type="component" value="Unassembled WGS sequence"/>
</dbReference>
<dbReference type="GO" id="GO:0006302">
    <property type="term" value="P:double-strand break repair"/>
    <property type="evidence" value="ECO:0007669"/>
    <property type="project" value="TreeGrafter"/>
</dbReference>
<sequence>MATDTAEVQPGPSAGDAPLFAQVEFCIVRSHALKEEVADKLAKSLEDNGAVQRPLKSSDGRVPVDRVTHIVSVTSDFPDYDTAISALIPVVKPDWVESSITKRRLANPRQYSPDPKLFFSGLVVCCADLPSGDKDAILGGVLAMGGLHSGAVTRMVTHIVALTIDNDKCKTAISKGLNCKIVLPHWFDDCLKLGKRIEEGPYLLPDPEILRKRPEDHIPEAGRPDLQGASSARPNWLPTPAGSPHPSRRDLRVFQDKKVMLSADLEIGSHLRGTLEDLVTSGGGNVTGSVYKADIFICHYRENQDFRIASRAGKDVGNLSWLYHLITHNTWTSPLRRLLHYPIARRGLPGFKDFRISLSNYNGEARVYLENLAKVAGGEFTKTMKQDNTHLITAHLVSEKCDAAKEWNINMVNHLWLEESYAKWQIQTLANPRYTHFPPRTNLGEVVGQTQIDKHAVERFFFPKGSDIDPAVEDGQLPRPMQQKDQNFAPVKVSNSSAVQPASSARDPEPNLAFRSDEPTPKATKEIRRHSEGAHLRTPAASRFTGQGKENETPSTTGSRGAKDRAVARLHDLAPDIALYEKERKQVGGVMYGGRRTSEEKGEEATRKRSISTDNDRGTEGSEQARESKRMKKAKGPPSMRLMLSGYKRWVAQPRREHEERARLRDLGILVTQDPANCTHVAAPNIVRTQKFVTAIAFAPVILSADYVEQCLAKSEKLPPEKFPLQDTEGEKRLGFKLSDAIKRAKANKHQLLQDTAVYCTENIRGGFDTYKSIVEVNGGKCMLYRARAGSITSARGGGLDGSIEGTGPAKDEYVYLISGTTSDEARLWPKFRQAVQGVGKVPRIVRTDWILDLALSQQSHWRTAWELTDKDVDS</sequence>
<evidence type="ECO:0000313" key="4">
    <source>
        <dbReference type="Proteomes" id="UP000192927"/>
    </source>
</evidence>
<evidence type="ECO:0000259" key="2">
    <source>
        <dbReference type="PROSITE" id="PS50172"/>
    </source>
</evidence>
<reference evidence="4" key="1">
    <citation type="submission" date="2017-03" db="EMBL/GenBank/DDBJ databases">
        <authorList>
            <person name="Sharma R."/>
            <person name="Thines M."/>
        </authorList>
    </citation>
    <scope>NUCLEOTIDE SEQUENCE [LARGE SCALE GENOMIC DNA]</scope>
</reference>
<feature type="domain" description="BRCT" evidence="2">
    <location>
        <begin position="639"/>
        <end position="725"/>
    </location>
</feature>
<accession>A0A1W5D2S2</accession>
<dbReference type="InterPro" id="IPR036420">
    <property type="entry name" value="BRCT_dom_sf"/>
</dbReference>
<feature type="compositionally biased region" description="Basic and acidic residues" evidence="1">
    <location>
        <begin position="596"/>
        <end position="607"/>
    </location>
</feature>
<dbReference type="CDD" id="cd18438">
    <property type="entry name" value="BRCT_BRC1_like_rpt4"/>
    <property type="match status" value="1"/>
</dbReference>
<feature type="domain" description="BRCT" evidence="2">
    <location>
        <begin position="114"/>
        <end position="204"/>
    </location>
</feature>
<evidence type="ECO:0000256" key="1">
    <source>
        <dbReference type="SAM" id="MobiDB-lite"/>
    </source>
</evidence>
<feature type="region of interest" description="Disordered" evidence="1">
    <location>
        <begin position="217"/>
        <end position="249"/>
    </location>
</feature>
<feature type="region of interest" description="Disordered" evidence="1">
    <location>
        <begin position="465"/>
        <end position="564"/>
    </location>
</feature>
<dbReference type="CDD" id="cd17743">
    <property type="entry name" value="BRCT_BRC1_like_rpt5"/>
    <property type="match status" value="1"/>
</dbReference>
<dbReference type="GO" id="GO:0035361">
    <property type="term" value="C:Cul8-RING ubiquitin ligase complex"/>
    <property type="evidence" value="ECO:0007669"/>
    <property type="project" value="TreeGrafter"/>
</dbReference>
<dbReference type="Gene3D" id="3.40.50.10190">
    <property type="entry name" value="BRCT domain"/>
    <property type="match status" value="5"/>
</dbReference>
<dbReference type="PANTHER" id="PTHR47667">
    <property type="entry name" value="REGULATOR OF TY1 TRANSPOSITION PROTEIN 107"/>
    <property type="match status" value="1"/>
</dbReference>
<dbReference type="AlphaFoldDB" id="A0A1W5D2S2"/>
<dbReference type="PANTHER" id="PTHR47667:SF1">
    <property type="entry name" value="REGULATOR OF TY1 TRANSPOSITION PROTEIN 107"/>
    <property type="match status" value="1"/>
</dbReference>
<protein>
    <submittedName>
        <fullName evidence="3">BRCT domain</fullName>
    </submittedName>
</protein>
<organism evidence="3 4">
    <name type="scientific">Lasallia pustulata</name>
    <dbReference type="NCBI Taxonomy" id="136370"/>
    <lineage>
        <taxon>Eukaryota</taxon>
        <taxon>Fungi</taxon>
        <taxon>Dikarya</taxon>
        <taxon>Ascomycota</taxon>
        <taxon>Pezizomycotina</taxon>
        <taxon>Lecanoromycetes</taxon>
        <taxon>OSLEUM clade</taxon>
        <taxon>Umbilicariomycetidae</taxon>
        <taxon>Umbilicariales</taxon>
        <taxon>Umbilicariaceae</taxon>
        <taxon>Lasallia</taxon>
    </lineage>
</organism>
<feature type="compositionally biased region" description="Basic and acidic residues" evidence="1">
    <location>
        <begin position="614"/>
        <end position="628"/>
    </location>
</feature>
<dbReference type="FunFam" id="3.40.50.10190:FF:000066">
    <property type="entry name" value="BRCT domain protein (Eurofung)"/>
    <property type="match status" value="1"/>
</dbReference>
<proteinExistence type="predicted"/>
<dbReference type="CDD" id="cd18439">
    <property type="entry name" value="BRCT_BRC1_like_rpt6"/>
    <property type="match status" value="1"/>
</dbReference>
<dbReference type="InterPro" id="IPR001357">
    <property type="entry name" value="BRCT_dom"/>
</dbReference>
<feature type="domain" description="BRCT" evidence="2">
    <location>
        <begin position="15"/>
        <end position="113"/>
    </location>
</feature>
<dbReference type="Pfam" id="PF16770">
    <property type="entry name" value="RTT107_BRCT_5"/>
    <property type="match status" value="1"/>
</dbReference>
<dbReference type="Pfam" id="PF12738">
    <property type="entry name" value="PTCB-BRCT"/>
    <property type="match status" value="1"/>
</dbReference>
<dbReference type="InterPro" id="IPR053036">
    <property type="entry name" value="CellCycle_DNARepair_Reg"/>
</dbReference>
<name>A0A1W5D2S2_9LECA</name>
<dbReference type="PROSITE" id="PS50172">
    <property type="entry name" value="BRCT"/>
    <property type="match status" value="4"/>
</dbReference>
<dbReference type="CDD" id="cd18437">
    <property type="entry name" value="BRCT_BRC1_like_rpt3"/>
    <property type="match status" value="1"/>
</dbReference>
<keyword evidence="4" id="KW-1185">Reference proteome</keyword>
<feature type="compositionally biased region" description="Polar residues" evidence="1">
    <location>
        <begin position="493"/>
        <end position="503"/>
    </location>
</feature>
<feature type="domain" description="BRCT" evidence="2">
    <location>
        <begin position="351"/>
        <end position="423"/>
    </location>
</feature>
<dbReference type="GO" id="GO:0005634">
    <property type="term" value="C:nucleus"/>
    <property type="evidence" value="ECO:0007669"/>
    <property type="project" value="TreeGrafter"/>
</dbReference>
<feature type="compositionally biased region" description="Basic and acidic residues" evidence="1">
    <location>
        <begin position="515"/>
        <end position="535"/>
    </location>
</feature>
<dbReference type="CDD" id="cd18436">
    <property type="entry name" value="BRCT_BRC1_like_rpt2"/>
    <property type="match status" value="1"/>
</dbReference>